<evidence type="ECO:0000259" key="3">
    <source>
        <dbReference type="Pfam" id="PF02397"/>
    </source>
</evidence>
<gene>
    <name evidence="4" type="ORF">EDC29_10322</name>
</gene>
<name>A0A4V2W9V1_MARGR</name>
<feature type="transmembrane region" description="Helical" evidence="2">
    <location>
        <begin position="44"/>
        <end position="69"/>
    </location>
</feature>
<comment type="caution">
    <text evidence="4">The sequence shown here is derived from an EMBL/GenBank/DDBJ whole genome shotgun (WGS) entry which is preliminary data.</text>
</comment>
<evidence type="ECO:0000313" key="5">
    <source>
        <dbReference type="Proteomes" id="UP000295247"/>
    </source>
</evidence>
<organism evidence="4 5">
    <name type="scientific">Marichromatium gracile</name>
    <name type="common">Chromatium gracile</name>
    <dbReference type="NCBI Taxonomy" id="1048"/>
    <lineage>
        <taxon>Bacteria</taxon>
        <taxon>Pseudomonadati</taxon>
        <taxon>Pseudomonadota</taxon>
        <taxon>Gammaproteobacteria</taxon>
        <taxon>Chromatiales</taxon>
        <taxon>Chromatiaceae</taxon>
        <taxon>Marichromatium</taxon>
    </lineage>
</organism>
<dbReference type="Pfam" id="PF02397">
    <property type="entry name" value="Bac_transf"/>
    <property type="match status" value="1"/>
</dbReference>
<dbReference type="AlphaFoldDB" id="A0A4V2W9V1"/>
<reference evidence="4 5" key="1">
    <citation type="submission" date="2019-03" db="EMBL/GenBank/DDBJ databases">
        <title>Genomic Encyclopedia of Type Strains, Phase IV (KMG-IV): sequencing the most valuable type-strain genomes for metagenomic binning, comparative biology and taxonomic classification.</title>
        <authorList>
            <person name="Goeker M."/>
        </authorList>
    </citation>
    <scope>NUCLEOTIDE SEQUENCE [LARGE SCALE GENOMIC DNA]</scope>
    <source>
        <strain evidence="4 5">DSM 203</strain>
    </source>
</reference>
<dbReference type="PANTHER" id="PTHR30576:SF0">
    <property type="entry name" value="UNDECAPRENYL-PHOSPHATE N-ACETYLGALACTOSAMINYL 1-PHOSPHATE TRANSFERASE-RELATED"/>
    <property type="match status" value="1"/>
</dbReference>
<sequence>MPWTDSALDPVAMHAQVPRSPAEHVAPQPRFSGGYRKLNTLTGLVLNVLVGTLLLICTAPLFVLIPIAIKLADGGPVFYSSIRLGRHKRPFAMYKFRTLKSDADRTIGATLLGRGQRLETPIGHFLRETRIDELPQLINVIKGDMDLIGPRPERPEIYERLCRDIPGYDLRFQTRPGLIGYAQLFTPHGSPKRIRSLIDSFYLIRNQRIGNDLQLLAYALWALGLRFLRTLLAALGQRLRRKRVRDERRLRERIAPDNTLVWFEDEEHACACTLVDLNDEAVLIRCPPGHQPPPQLARLRLERQASHPGGSARKRRIVRCEAQLTMQRASPGLEGYHDYVLQIRPATPLNAFKLQKYFLLSSLC</sequence>
<dbReference type="Proteomes" id="UP000295247">
    <property type="component" value="Unassembled WGS sequence"/>
</dbReference>
<evidence type="ECO:0000313" key="4">
    <source>
        <dbReference type="EMBL" id="TCW36830.1"/>
    </source>
</evidence>
<keyword evidence="4" id="KW-0808">Transferase</keyword>
<dbReference type="EMBL" id="SMDC01000003">
    <property type="protein sequence ID" value="TCW36830.1"/>
    <property type="molecule type" value="Genomic_DNA"/>
</dbReference>
<keyword evidence="2" id="KW-0812">Transmembrane</keyword>
<comment type="similarity">
    <text evidence="1">Belongs to the bacterial sugar transferase family.</text>
</comment>
<protein>
    <submittedName>
        <fullName evidence="4">Lipopolysaccharide/colanic/teichoic acid biosynthesis glycosyltransferase</fullName>
    </submittedName>
</protein>
<proteinExistence type="inferred from homology"/>
<evidence type="ECO:0000256" key="2">
    <source>
        <dbReference type="SAM" id="Phobius"/>
    </source>
</evidence>
<dbReference type="GO" id="GO:0016780">
    <property type="term" value="F:phosphotransferase activity, for other substituted phosphate groups"/>
    <property type="evidence" value="ECO:0007669"/>
    <property type="project" value="TreeGrafter"/>
</dbReference>
<dbReference type="InterPro" id="IPR003362">
    <property type="entry name" value="Bact_transf"/>
</dbReference>
<keyword evidence="2" id="KW-0472">Membrane</keyword>
<accession>A0A4V2W9V1</accession>
<dbReference type="PANTHER" id="PTHR30576">
    <property type="entry name" value="COLANIC BIOSYNTHESIS UDP-GLUCOSE LIPID CARRIER TRANSFERASE"/>
    <property type="match status" value="1"/>
</dbReference>
<keyword evidence="2" id="KW-1133">Transmembrane helix</keyword>
<evidence type="ECO:0000256" key="1">
    <source>
        <dbReference type="ARBA" id="ARBA00006464"/>
    </source>
</evidence>
<feature type="domain" description="Bacterial sugar transferase" evidence="3">
    <location>
        <begin position="45"/>
        <end position="221"/>
    </location>
</feature>